<organism evidence="1 2">
    <name type="scientific">Diaporthe australafricana</name>
    <dbReference type="NCBI Taxonomy" id="127596"/>
    <lineage>
        <taxon>Eukaryota</taxon>
        <taxon>Fungi</taxon>
        <taxon>Dikarya</taxon>
        <taxon>Ascomycota</taxon>
        <taxon>Pezizomycotina</taxon>
        <taxon>Sordariomycetes</taxon>
        <taxon>Sordariomycetidae</taxon>
        <taxon>Diaporthales</taxon>
        <taxon>Diaporthaceae</taxon>
        <taxon>Diaporthe</taxon>
    </lineage>
</organism>
<evidence type="ECO:0000313" key="2">
    <source>
        <dbReference type="Proteomes" id="UP001583177"/>
    </source>
</evidence>
<dbReference type="Proteomes" id="UP001583177">
    <property type="component" value="Unassembled WGS sequence"/>
</dbReference>
<gene>
    <name evidence="1" type="ORF">Daus18300_012122</name>
</gene>
<keyword evidence="2" id="KW-1185">Reference proteome</keyword>
<comment type="caution">
    <text evidence="1">The sequence shown here is derived from an EMBL/GenBank/DDBJ whole genome shotgun (WGS) entry which is preliminary data.</text>
</comment>
<dbReference type="EMBL" id="JAWRVE010000158">
    <property type="protein sequence ID" value="KAL1852524.1"/>
    <property type="molecule type" value="Genomic_DNA"/>
</dbReference>
<name>A0ABR3W425_9PEZI</name>
<evidence type="ECO:0000313" key="1">
    <source>
        <dbReference type="EMBL" id="KAL1852524.1"/>
    </source>
</evidence>
<reference evidence="1 2" key="1">
    <citation type="journal article" date="2024" name="IMA Fungus">
        <title>IMA Genome - F19 : A genome assembly and annotation guide to empower mycologists, including annotated draft genome sequences of Ceratocystis pirilliformis, Diaporthe australafricana, Fusarium ophioides, Paecilomyces lecythidis, and Sporothrix stenoceras.</title>
        <authorList>
            <person name="Aylward J."/>
            <person name="Wilson A.M."/>
            <person name="Visagie C.M."/>
            <person name="Spraker J."/>
            <person name="Barnes I."/>
            <person name="Buitendag C."/>
            <person name="Ceriani C."/>
            <person name="Del Mar Angel L."/>
            <person name="du Plessis D."/>
            <person name="Fuchs T."/>
            <person name="Gasser K."/>
            <person name="Kramer D."/>
            <person name="Li W."/>
            <person name="Munsamy K."/>
            <person name="Piso A."/>
            <person name="Price J.L."/>
            <person name="Sonnekus B."/>
            <person name="Thomas C."/>
            <person name="van der Nest A."/>
            <person name="van Dijk A."/>
            <person name="van Heerden A."/>
            <person name="van Vuuren N."/>
            <person name="Yilmaz N."/>
            <person name="Duong T.A."/>
            <person name="van der Merwe N.A."/>
            <person name="Wingfield M.J."/>
            <person name="Wingfield B.D."/>
        </authorList>
    </citation>
    <scope>NUCLEOTIDE SEQUENCE [LARGE SCALE GENOMIC DNA]</scope>
    <source>
        <strain evidence="1 2">CMW 18300</strain>
    </source>
</reference>
<protein>
    <submittedName>
        <fullName evidence="1">Uncharacterized protein</fullName>
    </submittedName>
</protein>
<sequence>MNGGQHVPAPDQYSKGEIWSRGLACPFAKSDPQKYMNIGACKPTGGFTEISRLFEHMWRKHTRFYRCGYCSDSWSIAKSRTFVKKEKEKHWKVCKEKLRGALLEGSDEDGDELLNSEQQKRFEKIKSTKDIGAKLKALYEACGMLVPDTYYATAVFPLVQPLTTNESAPRTTAHHDRQSISHGGLLEGFAVPGSPSQTRRLPTSGNVLKVSAASKDQYQVSGADRAPDADSGYVSWDPLLGWVTASTPDFVGTDDFVSAHDHDEHGYIPDYVDDDSAFIDGGGPSMASEDFLMGLTDPGPGADEAASLRAIFPDFRSDVLE</sequence>
<accession>A0ABR3W425</accession>
<proteinExistence type="predicted"/>